<dbReference type="RefSeq" id="WP_219849814.1">
    <property type="nucleotide sequence ID" value="NZ_CP059491.1"/>
</dbReference>
<dbReference type="PROSITE" id="PS00794">
    <property type="entry name" value="HPPK"/>
    <property type="match status" value="1"/>
</dbReference>
<comment type="catalytic activity">
    <reaction evidence="1">
        <text>6-hydroxymethyl-7,8-dihydropterin + ATP = (7,8-dihydropterin-6-yl)methyl diphosphate + AMP + H(+)</text>
        <dbReference type="Rhea" id="RHEA:11412"/>
        <dbReference type="ChEBI" id="CHEBI:15378"/>
        <dbReference type="ChEBI" id="CHEBI:30616"/>
        <dbReference type="ChEBI" id="CHEBI:44841"/>
        <dbReference type="ChEBI" id="CHEBI:72950"/>
        <dbReference type="ChEBI" id="CHEBI:456215"/>
        <dbReference type="EC" id="2.7.6.3"/>
    </reaction>
</comment>
<dbReference type="GO" id="GO:0003848">
    <property type="term" value="F:2-amino-4-hydroxy-6-hydroxymethyldihydropteridine diphosphokinase activity"/>
    <property type="evidence" value="ECO:0007669"/>
    <property type="project" value="UniProtKB-EC"/>
</dbReference>
<evidence type="ECO:0000313" key="10">
    <source>
        <dbReference type="EMBL" id="QMT00934.1"/>
    </source>
</evidence>
<dbReference type="Proteomes" id="UP000515663">
    <property type="component" value="Chromosome"/>
</dbReference>
<dbReference type="PANTHER" id="PTHR43071:SF1">
    <property type="entry name" value="2-AMINO-4-HYDROXY-6-HYDROXYMETHYLDIHYDROPTERIDINE PYROPHOSPHOKINASE"/>
    <property type="match status" value="1"/>
</dbReference>
<comment type="pathway">
    <text evidence="2">Cofactor biosynthesis; tetrahydrofolate biosynthesis; 2-amino-4-hydroxy-6-hydroxymethyl-7,8-dihydropteridine diphosphate from 7,8-dihydroneopterin triphosphate: step 4/4.</text>
</comment>
<evidence type="ECO:0000259" key="9">
    <source>
        <dbReference type="PROSITE" id="PS00794"/>
    </source>
</evidence>
<evidence type="ECO:0000313" key="11">
    <source>
        <dbReference type="Proteomes" id="UP000515663"/>
    </source>
</evidence>
<dbReference type="SUPFAM" id="SSF55083">
    <property type="entry name" value="6-hydroxymethyl-7,8-dihydropterin pyrophosphokinase, HPPK"/>
    <property type="match status" value="1"/>
</dbReference>
<evidence type="ECO:0000256" key="7">
    <source>
        <dbReference type="ARBA" id="ARBA00022840"/>
    </source>
</evidence>
<dbReference type="KEGG" id="gji:H1R19_18995"/>
<protein>
    <recommendedName>
        <fullName evidence="3">2-amino-4-hydroxy-6-hydroxymethyldihydropteridine diphosphokinase</fullName>
        <ecNumber evidence="3">2.7.6.3</ecNumber>
    </recommendedName>
</protein>
<dbReference type="GO" id="GO:0016301">
    <property type="term" value="F:kinase activity"/>
    <property type="evidence" value="ECO:0007669"/>
    <property type="project" value="UniProtKB-KW"/>
</dbReference>
<reference evidence="11" key="1">
    <citation type="submission" date="2020-07" db="EMBL/GenBank/DDBJ databases">
        <title>novel species isolated from the respiratory tract of Marmot.</title>
        <authorList>
            <person name="Zhang G."/>
        </authorList>
    </citation>
    <scope>NUCLEOTIDE SEQUENCE [LARGE SCALE GENOMIC DNA]</scope>
    <source>
        <strain evidence="11">686</strain>
    </source>
</reference>
<keyword evidence="7" id="KW-0067">ATP-binding</keyword>
<evidence type="ECO:0000256" key="1">
    <source>
        <dbReference type="ARBA" id="ARBA00000198"/>
    </source>
</evidence>
<evidence type="ECO:0000256" key="4">
    <source>
        <dbReference type="ARBA" id="ARBA00022679"/>
    </source>
</evidence>
<keyword evidence="4 10" id="KW-0808">Transferase</keyword>
<sequence>MSRAVLSAGSNVGDSMAYLRSVVDGFAADLVAVSSVYSTPPWGGVEQDDFLNITLIVDGRHDARQWLGRCAELERSAERTRDIRWGPRTLDVDVISVADAGSVIVSDDPVLTLPHPRAAQRAFVLIPWLEIEPDATLWTPEGERAVADLVDELDAADRDAVRCVGRVAVGRETAGRDSAGRETGGSA</sequence>
<organism evidence="10 11">
    <name type="scientific">Gordonia jinghuaiqii</name>
    <dbReference type="NCBI Taxonomy" id="2758710"/>
    <lineage>
        <taxon>Bacteria</taxon>
        <taxon>Bacillati</taxon>
        <taxon>Actinomycetota</taxon>
        <taxon>Actinomycetes</taxon>
        <taxon>Mycobacteriales</taxon>
        <taxon>Gordoniaceae</taxon>
        <taxon>Gordonia</taxon>
    </lineage>
</organism>
<dbReference type="EC" id="2.7.6.3" evidence="3"/>
<evidence type="ECO:0000256" key="6">
    <source>
        <dbReference type="ARBA" id="ARBA00022777"/>
    </source>
</evidence>
<dbReference type="InterPro" id="IPR000550">
    <property type="entry name" value="Hppk"/>
</dbReference>
<dbReference type="Pfam" id="PF01288">
    <property type="entry name" value="HPPK"/>
    <property type="match status" value="1"/>
</dbReference>
<dbReference type="GO" id="GO:0046654">
    <property type="term" value="P:tetrahydrofolate biosynthetic process"/>
    <property type="evidence" value="ECO:0007669"/>
    <property type="project" value="UniProtKB-UniPathway"/>
</dbReference>
<gene>
    <name evidence="10" type="primary">folK</name>
    <name evidence="10" type="ORF">H1R19_18995</name>
</gene>
<evidence type="ECO:0000256" key="2">
    <source>
        <dbReference type="ARBA" id="ARBA00005051"/>
    </source>
</evidence>
<proteinExistence type="predicted"/>
<dbReference type="GO" id="GO:0046656">
    <property type="term" value="P:folic acid biosynthetic process"/>
    <property type="evidence" value="ECO:0007669"/>
    <property type="project" value="UniProtKB-KW"/>
</dbReference>
<dbReference type="Gene3D" id="3.30.70.560">
    <property type="entry name" value="7,8-Dihydro-6-hydroxymethylpterin-pyrophosphokinase HPPK"/>
    <property type="match status" value="1"/>
</dbReference>
<dbReference type="AlphaFoldDB" id="A0A7D7LX76"/>
<feature type="domain" description="7,8-dihydro-6-hydroxymethylpterin-pyrophosphokinase" evidence="9">
    <location>
        <begin position="84"/>
        <end position="95"/>
    </location>
</feature>
<dbReference type="CDD" id="cd00483">
    <property type="entry name" value="HPPK"/>
    <property type="match status" value="1"/>
</dbReference>
<dbReference type="UniPathway" id="UPA00077">
    <property type="reaction ID" value="UER00155"/>
</dbReference>
<dbReference type="InterPro" id="IPR035907">
    <property type="entry name" value="Hppk_sf"/>
</dbReference>
<dbReference type="PANTHER" id="PTHR43071">
    <property type="entry name" value="2-AMINO-4-HYDROXY-6-HYDROXYMETHYLDIHYDROPTERIDINE PYROPHOSPHOKINASE"/>
    <property type="match status" value="1"/>
</dbReference>
<keyword evidence="6 10" id="KW-0418">Kinase</keyword>
<keyword evidence="8" id="KW-0289">Folate biosynthesis</keyword>
<dbReference type="GO" id="GO:0005524">
    <property type="term" value="F:ATP binding"/>
    <property type="evidence" value="ECO:0007669"/>
    <property type="project" value="UniProtKB-KW"/>
</dbReference>
<keyword evidence="11" id="KW-1185">Reference proteome</keyword>
<name>A0A7D7LX76_9ACTN</name>
<accession>A0A7D7LX76</accession>
<evidence type="ECO:0000256" key="8">
    <source>
        <dbReference type="ARBA" id="ARBA00022909"/>
    </source>
</evidence>
<dbReference type="NCBIfam" id="TIGR01498">
    <property type="entry name" value="folK"/>
    <property type="match status" value="1"/>
</dbReference>
<keyword evidence="5" id="KW-0547">Nucleotide-binding</keyword>
<evidence type="ECO:0000256" key="3">
    <source>
        <dbReference type="ARBA" id="ARBA00013253"/>
    </source>
</evidence>
<dbReference type="EMBL" id="CP059491">
    <property type="protein sequence ID" value="QMT00934.1"/>
    <property type="molecule type" value="Genomic_DNA"/>
</dbReference>
<evidence type="ECO:0000256" key="5">
    <source>
        <dbReference type="ARBA" id="ARBA00022741"/>
    </source>
</evidence>